<dbReference type="HOGENOM" id="CLU_050973_3_2_1"/>
<sequence length="199" mass="22890">MLKSSQVMKKQNNIFITIGCCLKLKKAVATDTNKVLPEHKRKKTWENAKSGHKCFVLYAWSLDICWSDHDYWIWDSFTETSDEEIEVAKLRTVCWLHVKGKFKISDLSPGTVYEVVYVVMLMKGASGWELPIKLKLSLPNGKVQERQVSLLRMPKGKWMEVSLGYFCTEENGETRDVCYLISMKLGAIGKMDLLSRVPF</sequence>
<evidence type="ECO:0000313" key="2">
    <source>
        <dbReference type="Proteomes" id="UP000026915"/>
    </source>
</evidence>
<evidence type="ECO:0000313" key="1">
    <source>
        <dbReference type="EMBL" id="EOY10381.1"/>
    </source>
</evidence>
<dbReference type="PANTHER" id="PTHR48478:SF1">
    <property type="entry name" value="LECTIN-LIKE"/>
    <property type="match status" value="1"/>
</dbReference>
<proteinExistence type="predicted"/>
<dbReference type="eggNOG" id="ENOG502RYPF">
    <property type="taxonomic scope" value="Eukaryota"/>
</dbReference>
<dbReference type="PANTHER" id="PTHR48478">
    <property type="entry name" value="LECTIN-LIKE"/>
    <property type="match status" value="1"/>
</dbReference>
<dbReference type="Proteomes" id="UP000026915">
    <property type="component" value="Chromosome 5"/>
</dbReference>
<keyword evidence="2" id="KW-1185">Reference proteome</keyword>
<accession>A0A061EZZ5</accession>
<dbReference type="AlphaFoldDB" id="A0A061EZZ5"/>
<dbReference type="Pfam" id="PF14299">
    <property type="entry name" value="PP2"/>
    <property type="match status" value="1"/>
</dbReference>
<reference evidence="1 2" key="1">
    <citation type="journal article" date="2013" name="Genome Biol.">
        <title>The genome sequence of the most widely cultivated cacao type and its use to identify candidate genes regulating pod color.</title>
        <authorList>
            <person name="Motamayor J.C."/>
            <person name="Mockaitis K."/>
            <person name="Schmutz J."/>
            <person name="Haiminen N."/>
            <person name="Iii D.L."/>
            <person name="Cornejo O."/>
            <person name="Findley S.D."/>
            <person name="Zheng P."/>
            <person name="Utro F."/>
            <person name="Royaert S."/>
            <person name="Saski C."/>
            <person name="Jenkins J."/>
            <person name="Podicheti R."/>
            <person name="Zhao M."/>
            <person name="Scheffler B.E."/>
            <person name="Stack J.C."/>
            <person name="Feltus F.A."/>
            <person name="Mustiga G.M."/>
            <person name="Amores F."/>
            <person name="Phillips W."/>
            <person name="Marelli J.P."/>
            <person name="May G.D."/>
            <person name="Shapiro H."/>
            <person name="Ma J."/>
            <person name="Bustamante C.D."/>
            <person name="Schnell R.J."/>
            <person name="Main D."/>
            <person name="Gilbert D."/>
            <person name="Parida L."/>
            <person name="Kuhn D.N."/>
        </authorList>
    </citation>
    <scope>NUCLEOTIDE SEQUENCE [LARGE SCALE GENOMIC DNA]</scope>
    <source>
        <strain evidence="2">cv. Matina 1-6</strain>
    </source>
</reference>
<dbReference type="OMA" id="VHTENLM"/>
<dbReference type="STRING" id="3641.A0A061EZZ5"/>
<dbReference type="InterPro" id="IPR025886">
    <property type="entry name" value="PP2-like"/>
</dbReference>
<protein>
    <submittedName>
        <fullName evidence="1">ATPP2-A2, putative</fullName>
    </submittedName>
</protein>
<dbReference type="Gramene" id="EOY10381">
    <property type="protein sequence ID" value="EOY10381"/>
    <property type="gene ID" value="TCM_025750"/>
</dbReference>
<dbReference type="InParanoid" id="A0A061EZZ5"/>
<name>A0A061EZZ5_THECC</name>
<dbReference type="InterPro" id="IPR052147">
    <property type="entry name" value="PP2-like/Lectin"/>
</dbReference>
<organism evidence="1 2">
    <name type="scientific">Theobroma cacao</name>
    <name type="common">Cacao</name>
    <name type="synonym">Cocoa</name>
    <dbReference type="NCBI Taxonomy" id="3641"/>
    <lineage>
        <taxon>Eukaryota</taxon>
        <taxon>Viridiplantae</taxon>
        <taxon>Streptophyta</taxon>
        <taxon>Embryophyta</taxon>
        <taxon>Tracheophyta</taxon>
        <taxon>Spermatophyta</taxon>
        <taxon>Magnoliopsida</taxon>
        <taxon>eudicotyledons</taxon>
        <taxon>Gunneridae</taxon>
        <taxon>Pentapetalae</taxon>
        <taxon>rosids</taxon>
        <taxon>malvids</taxon>
        <taxon>Malvales</taxon>
        <taxon>Malvaceae</taxon>
        <taxon>Byttnerioideae</taxon>
        <taxon>Theobroma</taxon>
    </lineage>
</organism>
<dbReference type="EMBL" id="CM001883">
    <property type="protein sequence ID" value="EOY10381.1"/>
    <property type="molecule type" value="Genomic_DNA"/>
</dbReference>
<gene>
    <name evidence="1" type="ORF">TCM_025750</name>
</gene>
<dbReference type="GO" id="GO:0030246">
    <property type="term" value="F:carbohydrate binding"/>
    <property type="evidence" value="ECO:0007669"/>
    <property type="project" value="InterPro"/>
</dbReference>